<gene>
    <name evidence="4" type="ORF">ZOSMA_57G00250</name>
</gene>
<dbReference type="InterPro" id="IPR012341">
    <property type="entry name" value="6hp_glycosidase-like_sf"/>
</dbReference>
<dbReference type="Pfam" id="PF21307">
    <property type="entry name" value="Glyco_hydro_95_C"/>
    <property type="match status" value="1"/>
</dbReference>
<dbReference type="AlphaFoldDB" id="A0A0K9NXN9"/>
<dbReference type="InterPro" id="IPR027414">
    <property type="entry name" value="GH95_N_dom"/>
</dbReference>
<feature type="domain" description="Alpha fucosidase A-like C-terminal" evidence="2">
    <location>
        <begin position="737"/>
        <end position="797"/>
    </location>
</feature>
<dbReference type="PANTHER" id="PTHR31084">
    <property type="entry name" value="ALPHA-L-FUCOSIDASE 2"/>
    <property type="match status" value="1"/>
</dbReference>
<dbReference type="Pfam" id="PF14498">
    <property type="entry name" value="Glyco_hyd_65N_2"/>
    <property type="match status" value="1"/>
</dbReference>
<feature type="domain" description="Glycosyl hydrolase family 95 N-terminal" evidence="1">
    <location>
        <begin position="37"/>
        <end position="290"/>
    </location>
</feature>
<dbReference type="FunFam" id="1.50.10.10:FF:000028">
    <property type="entry name" value="Alpha-L-fucosidase 2"/>
    <property type="match status" value="1"/>
</dbReference>
<dbReference type="PIRSF" id="PIRSF007663">
    <property type="entry name" value="UCP007663"/>
    <property type="match status" value="1"/>
</dbReference>
<evidence type="ECO:0000259" key="1">
    <source>
        <dbReference type="Pfam" id="PF14498"/>
    </source>
</evidence>
<dbReference type="Gene3D" id="1.50.10.10">
    <property type="match status" value="1"/>
</dbReference>
<dbReference type="GO" id="GO:0005975">
    <property type="term" value="P:carbohydrate metabolic process"/>
    <property type="evidence" value="ECO:0007669"/>
    <property type="project" value="InterPro"/>
</dbReference>
<dbReference type="OrthoDB" id="2848340at2759"/>
<dbReference type="InterPro" id="IPR049053">
    <property type="entry name" value="AFCA-like_C"/>
</dbReference>
<keyword evidence="5" id="KW-1185">Reference proteome</keyword>
<dbReference type="SUPFAM" id="SSF48208">
    <property type="entry name" value="Six-hairpin glycosidases"/>
    <property type="match status" value="1"/>
</dbReference>
<proteinExistence type="predicted"/>
<feature type="domain" description="Glycosyl hydrolase family 95 catalytic" evidence="3">
    <location>
        <begin position="319"/>
        <end position="735"/>
    </location>
</feature>
<evidence type="ECO:0000259" key="2">
    <source>
        <dbReference type="Pfam" id="PF21307"/>
    </source>
</evidence>
<accession>A0A0K9NXN9</accession>
<dbReference type="InterPro" id="IPR016518">
    <property type="entry name" value="Alpha-L-fucosidase"/>
</dbReference>
<name>A0A0K9NXN9_ZOSMR</name>
<sequence length="827" mass="92004">MKQEDLKEWVSINHPTETEMMLESEELSELEMPMKIVFTEPAKYWTDAIPIGNGSLGAMVWGGVANDIIQLNHDTLWTGTPGNYTDPHAQPVLQDVRKLVDSGNYAKASLAAFGLSGNPSDVYQPLGDLKLEFGDSHETFAEYERQLDLDNATARVKYLLVGGDGSDDQGVCFTREYFCSNPNQVLAIKISANKTGCVSFVASLDSKLHHHSVTANTNQIILNGNCPGKRIPPKSSSNSNNPQGIKFSAIVDIQISGDSGSVTIVDNRKLKITGSDWAILLLTASSTFDGPFVKPIDSSKQDPTSASMDSLSLLKSISFSNLYAHHLSDYQQLFHRVTLRLSKSINSKGGGDGGFQKISTAERIKSFKVDEDPSLVQLLFQYGRYLLIASSRPGTQIANLQGIWSHLIEPAWDGAPHLNINLQMNYWPCLPCNLSECQKPLFDYISSLAVNGIKTAKVNYDASGWVAHQVSDIWAKTSPDQGDPVWAMWPMGGAWLCTHLWQHYAFSLDKEFLEKLAYPLMEGCVSFLLDWLIEGEGRYLETNPSTSPEHYFIAPNGKKASVSYSSTMDIAITRQVFHEFIAASQVLEKDEISLMPDRVRKAMARLPLTKVARDGSIMEWAKDFRDPEEHHRHVSHLFGLFPGNTISMEKNPDLCKAIDYSLYKRGWSIVWKMALWARLGNSLHSYKMIKQLINLVDPAHEDAFEGGLYSNMFTAHPPFQIDANFGFAAALAEMLVQSTESDIYLLPALPREKWPSGCVKGLKVRNNVTISICWKEGILHRANLFSKNQNLTIKLHYNGIVGMVNLLSGIIHSLNKSLKCSSNTEVL</sequence>
<evidence type="ECO:0000313" key="5">
    <source>
        <dbReference type="Proteomes" id="UP000036987"/>
    </source>
</evidence>
<dbReference type="InterPro" id="IPR054363">
    <property type="entry name" value="GH95_cat"/>
</dbReference>
<organism evidence="4 5">
    <name type="scientific">Zostera marina</name>
    <name type="common">Eelgrass</name>
    <dbReference type="NCBI Taxonomy" id="29655"/>
    <lineage>
        <taxon>Eukaryota</taxon>
        <taxon>Viridiplantae</taxon>
        <taxon>Streptophyta</taxon>
        <taxon>Embryophyta</taxon>
        <taxon>Tracheophyta</taxon>
        <taxon>Spermatophyta</taxon>
        <taxon>Magnoliopsida</taxon>
        <taxon>Liliopsida</taxon>
        <taxon>Zosteraceae</taxon>
        <taxon>Zostera</taxon>
    </lineage>
</organism>
<evidence type="ECO:0000259" key="3">
    <source>
        <dbReference type="Pfam" id="PF22124"/>
    </source>
</evidence>
<evidence type="ECO:0000313" key="4">
    <source>
        <dbReference type="EMBL" id="KMZ60690.1"/>
    </source>
</evidence>
<dbReference type="PANTHER" id="PTHR31084:SF0">
    <property type="entry name" value="ALPHA-L-FUCOSIDASE 2"/>
    <property type="match status" value="1"/>
</dbReference>
<dbReference type="InterPro" id="IPR008928">
    <property type="entry name" value="6-hairpin_glycosidase_sf"/>
</dbReference>
<dbReference type="Pfam" id="PF22124">
    <property type="entry name" value="Glyco_hydro_95_cat"/>
    <property type="match status" value="1"/>
</dbReference>
<dbReference type="Proteomes" id="UP000036987">
    <property type="component" value="Unassembled WGS sequence"/>
</dbReference>
<comment type="caution">
    <text evidence="4">The sequence shown here is derived from an EMBL/GenBank/DDBJ whole genome shotgun (WGS) entry which is preliminary data.</text>
</comment>
<dbReference type="STRING" id="29655.A0A0K9NXN9"/>
<reference evidence="5" key="1">
    <citation type="journal article" date="2016" name="Nature">
        <title>The genome of the seagrass Zostera marina reveals angiosperm adaptation to the sea.</title>
        <authorList>
            <person name="Olsen J.L."/>
            <person name="Rouze P."/>
            <person name="Verhelst B."/>
            <person name="Lin Y.-C."/>
            <person name="Bayer T."/>
            <person name="Collen J."/>
            <person name="Dattolo E."/>
            <person name="De Paoli E."/>
            <person name="Dittami S."/>
            <person name="Maumus F."/>
            <person name="Michel G."/>
            <person name="Kersting A."/>
            <person name="Lauritano C."/>
            <person name="Lohaus R."/>
            <person name="Toepel M."/>
            <person name="Tonon T."/>
            <person name="Vanneste K."/>
            <person name="Amirebrahimi M."/>
            <person name="Brakel J."/>
            <person name="Bostroem C."/>
            <person name="Chovatia M."/>
            <person name="Grimwood J."/>
            <person name="Jenkins J.W."/>
            <person name="Jueterbock A."/>
            <person name="Mraz A."/>
            <person name="Stam W.T."/>
            <person name="Tice H."/>
            <person name="Bornberg-Bauer E."/>
            <person name="Green P.J."/>
            <person name="Pearson G.A."/>
            <person name="Procaccini G."/>
            <person name="Duarte C.M."/>
            <person name="Schmutz J."/>
            <person name="Reusch T.B.H."/>
            <person name="Van de Peer Y."/>
        </authorList>
    </citation>
    <scope>NUCLEOTIDE SEQUENCE [LARGE SCALE GENOMIC DNA]</scope>
    <source>
        <strain evidence="5">cv. Finnish</strain>
    </source>
</reference>
<dbReference type="GO" id="GO:0004560">
    <property type="term" value="F:alpha-L-fucosidase activity"/>
    <property type="evidence" value="ECO:0000318"/>
    <property type="project" value="GO_Central"/>
</dbReference>
<dbReference type="EMBL" id="LFYR01001587">
    <property type="protein sequence ID" value="KMZ60690.1"/>
    <property type="molecule type" value="Genomic_DNA"/>
</dbReference>
<dbReference type="OMA" id="KVWRGAC"/>
<protein>
    <submittedName>
        <fullName evidence="4">Alpha-1,2-L-fucosidase, family GH95</fullName>
    </submittedName>
</protein>